<keyword evidence="3" id="KW-1185">Reference proteome</keyword>
<feature type="non-terminal residue" evidence="2">
    <location>
        <position position="1"/>
    </location>
</feature>
<protein>
    <submittedName>
        <fullName evidence="2">ATP-binding cassette domain-containing protein</fullName>
    </submittedName>
</protein>
<reference evidence="2 3" key="1">
    <citation type="submission" date="2019-10" db="EMBL/GenBank/DDBJ databases">
        <title>Description of Paenibacillus terrestris sp. nov.</title>
        <authorList>
            <person name="Carlier A."/>
            <person name="Qi S."/>
        </authorList>
    </citation>
    <scope>NUCLEOTIDE SEQUENCE [LARGE SCALE GENOMIC DNA]</scope>
    <source>
        <strain evidence="2 3">LMG 31458</strain>
    </source>
</reference>
<dbReference type="InterPro" id="IPR003439">
    <property type="entry name" value="ABC_transporter-like_ATP-bd"/>
</dbReference>
<dbReference type="Proteomes" id="UP000616779">
    <property type="component" value="Unassembled WGS sequence"/>
</dbReference>
<keyword evidence="2" id="KW-0547">Nucleotide-binding</keyword>
<dbReference type="Pfam" id="PF00005">
    <property type="entry name" value="ABC_tran"/>
    <property type="match status" value="1"/>
</dbReference>
<proteinExistence type="predicted"/>
<sequence>PLVLHALEAVDLLDRKKHFPSELSGGQQQRVAIARTLAGDPPIILADEPTGALDSKTGVEILSILKRLNAQGRTIILITHDLFIAQQAKRIVRFRDGRLNEVV</sequence>
<evidence type="ECO:0000313" key="3">
    <source>
        <dbReference type="Proteomes" id="UP000616779"/>
    </source>
</evidence>
<dbReference type="GO" id="GO:0005524">
    <property type="term" value="F:ATP binding"/>
    <property type="evidence" value="ECO:0007669"/>
    <property type="project" value="UniProtKB-KW"/>
</dbReference>
<organism evidence="2 3">
    <name type="scientific">Paenibacillus phytorum</name>
    <dbReference type="NCBI Taxonomy" id="2654977"/>
    <lineage>
        <taxon>Bacteria</taxon>
        <taxon>Bacillati</taxon>
        <taxon>Bacillota</taxon>
        <taxon>Bacilli</taxon>
        <taxon>Bacillales</taxon>
        <taxon>Paenibacillaceae</taxon>
        <taxon>Paenibacillus</taxon>
    </lineage>
</organism>
<accession>A0ABX1XWR7</accession>
<dbReference type="EMBL" id="WHOA01000110">
    <property type="protein sequence ID" value="NOU72992.1"/>
    <property type="molecule type" value="Genomic_DNA"/>
</dbReference>
<feature type="domain" description="ABC transporter" evidence="1">
    <location>
        <begin position="5"/>
        <end position="50"/>
    </location>
</feature>
<dbReference type="Gene3D" id="3.40.50.300">
    <property type="entry name" value="P-loop containing nucleotide triphosphate hydrolases"/>
    <property type="match status" value="1"/>
</dbReference>
<dbReference type="InterPro" id="IPR027417">
    <property type="entry name" value="P-loop_NTPase"/>
</dbReference>
<dbReference type="InterPro" id="IPR015854">
    <property type="entry name" value="ABC_transpr_LolD-like"/>
</dbReference>
<dbReference type="SUPFAM" id="SSF52540">
    <property type="entry name" value="P-loop containing nucleoside triphosphate hydrolases"/>
    <property type="match status" value="1"/>
</dbReference>
<dbReference type="PANTHER" id="PTHR24220:SF86">
    <property type="entry name" value="ABC TRANSPORTER ABCH.1"/>
    <property type="match status" value="1"/>
</dbReference>
<dbReference type="RefSeq" id="WP_171644268.1">
    <property type="nucleotide sequence ID" value="NZ_WHOA01000110.1"/>
</dbReference>
<keyword evidence="2" id="KW-0067">ATP-binding</keyword>
<evidence type="ECO:0000259" key="1">
    <source>
        <dbReference type="Pfam" id="PF00005"/>
    </source>
</evidence>
<comment type="caution">
    <text evidence="2">The sequence shown here is derived from an EMBL/GenBank/DDBJ whole genome shotgun (WGS) entry which is preliminary data.</text>
</comment>
<gene>
    <name evidence="2" type="ORF">GC098_16450</name>
</gene>
<dbReference type="PANTHER" id="PTHR24220">
    <property type="entry name" value="IMPORT ATP-BINDING PROTEIN"/>
    <property type="match status" value="1"/>
</dbReference>
<evidence type="ECO:0000313" key="2">
    <source>
        <dbReference type="EMBL" id="NOU72992.1"/>
    </source>
</evidence>
<name>A0ABX1XWR7_9BACL</name>